<proteinExistence type="predicted"/>
<evidence type="ECO:0000256" key="2">
    <source>
        <dbReference type="ARBA" id="ARBA00022679"/>
    </source>
</evidence>
<evidence type="ECO:0000313" key="5">
    <source>
        <dbReference type="EMBL" id="SVA30706.1"/>
    </source>
</evidence>
<keyword evidence="2" id="KW-0808">Transferase</keyword>
<feature type="domain" description="Glycosyl transferase family 1" evidence="3">
    <location>
        <begin position="197"/>
        <end position="353"/>
    </location>
</feature>
<protein>
    <recommendedName>
        <fullName evidence="6">Glycosyl transferase family 1 domain-containing protein</fullName>
    </recommendedName>
</protein>
<dbReference type="InterPro" id="IPR001296">
    <property type="entry name" value="Glyco_trans_1"/>
</dbReference>
<name>A0A381URB5_9ZZZZ</name>
<dbReference type="PANTHER" id="PTHR12526:SF510">
    <property type="entry name" value="D-INOSITOL 3-PHOSPHATE GLYCOSYLTRANSFERASE"/>
    <property type="match status" value="1"/>
</dbReference>
<dbReference type="InterPro" id="IPR028098">
    <property type="entry name" value="Glyco_trans_4-like_N"/>
</dbReference>
<keyword evidence="1" id="KW-0328">Glycosyltransferase</keyword>
<dbReference type="EMBL" id="UINC01006970">
    <property type="protein sequence ID" value="SVA30706.1"/>
    <property type="molecule type" value="Genomic_DNA"/>
</dbReference>
<evidence type="ECO:0000256" key="1">
    <source>
        <dbReference type="ARBA" id="ARBA00022676"/>
    </source>
</evidence>
<feature type="domain" description="Glycosyltransferase subfamily 4-like N-terminal" evidence="4">
    <location>
        <begin position="17"/>
        <end position="186"/>
    </location>
</feature>
<dbReference type="Pfam" id="PF13439">
    <property type="entry name" value="Glyco_transf_4"/>
    <property type="match status" value="1"/>
</dbReference>
<dbReference type="CDD" id="cd03801">
    <property type="entry name" value="GT4_PimA-like"/>
    <property type="match status" value="1"/>
</dbReference>
<evidence type="ECO:0000259" key="4">
    <source>
        <dbReference type="Pfam" id="PF13439"/>
    </source>
</evidence>
<dbReference type="Gene3D" id="3.40.50.2000">
    <property type="entry name" value="Glycogen Phosphorylase B"/>
    <property type="match status" value="2"/>
</dbReference>
<dbReference type="Pfam" id="PF00534">
    <property type="entry name" value="Glycos_transf_1"/>
    <property type="match status" value="1"/>
</dbReference>
<accession>A0A381URB5</accession>
<dbReference type="GO" id="GO:0016757">
    <property type="term" value="F:glycosyltransferase activity"/>
    <property type="evidence" value="ECO:0007669"/>
    <property type="project" value="UniProtKB-KW"/>
</dbReference>
<gene>
    <name evidence="5" type="ORF">METZ01_LOCUS83560</name>
</gene>
<dbReference type="AlphaFoldDB" id="A0A381URB5"/>
<organism evidence="5">
    <name type="scientific">marine metagenome</name>
    <dbReference type="NCBI Taxonomy" id="408172"/>
    <lineage>
        <taxon>unclassified sequences</taxon>
        <taxon>metagenomes</taxon>
        <taxon>ecological metagenomes</taxon>
    </lineage>
</organism>
<reference evidence="5" key="1">
    <citation type="submission" date="2018-05" db="EMBL/GenBank/DDBJ databases">
        <authorList>
            <person name="Lanie J.A."/>
            <person name="Ng W.-L."/>
            <person name="Kazmierczak K.M."/>
            <person name="Andrzejewski T.M."/>
            <person name="Davidsen T.M."/>
            <person name="Wayne K.J."/>
            <person name="Tettelin H."/>
            <person name="Glass J.I."/>
            <person name="Rusch D."/>
            <person name="Podicherti R."/>
            <person name="Tsui H.-C.T."/>
            <person name="Winkler M.E."/>
        </authorList>
    </citation>
    <scope>NUCLEOTIDE SEQUENCE</scope>
</reference>
<dbReference type="SUPFAM" id="SSF53756">
    <property type="entry name" value="UDP-Glycosyltransferase/glycogen phosphorylase"/>
    <property type="match status" value="1"/>
</dbReference>
<evidence type="ECO:0000259" key="3">
    <source>
        <dbReference type="Pfam" id="PF00534"/>
    </source>
</evidence>
<dbReference type="PANTHER" id="PTHR12526">
    <property type="entry name" value="GLYCOSYLTRANSFERASE"/>
    <property type="match status" value="1"/>
</dbReference>
<evidence type="ECO:0008006" key="6">
    <source>
        <dbReference type="Google" id="ProtNLM"/>
    </source>
</evidence>
<sequence>MKICLTINSSPWSAFKGGGQLAVHHLACSLFSKGHQVHVLYSKYPHEQFNIEVPYEIHWVHHYDFATINLNIFSFSNVLGPLAEKEKFNVIHGNAEEAYWTGKIAKRNKSTYVFTSHTPDIPITGMLKGMMRPIRLLKSLNTYLLRQAIREADQVVAFSHFSRDLIMKGINNTCANKIKVISPGVESSWFEVERKLSSGSALLFWGRIEEEKGLRELFHALKTVSKMIKDVSLTIVGEGNRLREYKSLVADLSLTDRVEFTGWLCSTKIQNLTARNSLGIFPSRVESFGLSVVEAMGAGLPVIAASGGAVPENIEQGVTGTLVPVNDADALARAIIFILENVQHAESMAKAAKMVVQQKFTWDKAANKMIDLYELHSDM</sequence>